<reference evidence="10 11" key="1">
    <citation type="journal article" date="2013" name="PLoS Genet.">
        <title>Comparative genome structure, secondary metabolite, and effector coding capacity across Cochliobolus pathogens.</title>
        <authorList>
            <person name="Condon B.J."/>
            <person name="Leng Y."/>
            <person name="Wu D."/>
            <person name="Bushley K.E."/>
            <person name="Ohm R.A."/>
            <person name="Otillar R."/>
            <person name="Martin J."/>
            <person name="Schackwitz W."/>
            <person name="Grimwood J."/>
            <person name="MohdZainudin N."/>
            <person name="Xue C."/>
            <person name="Wang R."/>
            <person name="Manning V.A."/>
            <person name="Dhillon B."/>
            <person name="Tu Z.J."/>
            <person name="Steffenson B.J."/>
            <person name="Salamov A."/>
            <person name="Sun H."/>
            <person name="Lowry S."/>
            <person name="LaButti K."/>
            <person name="Han J."/>
            <person name="Copeland A."/>
            <person name="Lindquist E."/>
            <person name="Barry K."/>
            <person name="Schmutz J."/>
            <person name="Baker S.E."/>
            <person name="Ciuffetti L.M."/>
            <person name="Grigoriev I.V."/>
            <person name="Zhong S."/>
            <person name="Turgeon B.G."/>
        </authorList>
    </citation>
    <scope>NUCLEOTIDE SEQUENCE [LARGE SCALE GENOMIC DNA]</scope>
    <source>
        <strain evidence="10 11">FI3</strain>
    </source>
</reference>
<dbReference type="SUPFAM" id="SSF47473">
    <property type="entry name" value="EF-hand"/>
    <property type="match status" value="1"/>
</dbReference>
<dbReference type="PRINTS" id="PR00450">
    <property type="entry name" value="RECOVERIN"/>
</dbReference>
<sequence length="325" mass="36837">MGGASAPPTSTSDDSCPLSRTYAAPGQGLSAPQPRSWHQPARASNRDSIPTTPATSMREYRLRLQSLRRNSRYPFLGTVIRPSSLRAAITFTHLTRARLDMQRVALANAVREFEEGLGLCCHIACLEIQNQLLIVRYYSQSKLSQQELADLQKATHFDKKELQQWYKGFLKDCPSGMLTKEEFQKIYKQFFPFGDPSSFADYVFNVFDADKSGTIDFKEFICALSVTSRGKMEDKLDWAFQLYDIDGDGKISYEEMLAIVEAIYKMVGSMVKLPEDEDTPEKRVKKIFRMMDKDENGSLDMAEFKEGSKRDETIVSALSLYDGLV</sequence>
<dbReference type="InterPro" id="IPR028846">
    <property type="entry name" value="Recoverin"/>
</dbReference>
<dbReference type="Proteomes" id="UP000054337">
    <property type="component" value="Unassembled WGS sequence"/>
</dbReference>
<evidence type="ECO:0000256" key="8">
    <source>
        <dbReference type="SAM" id="MobiDB-lite"/>
    </source>
</evidence>
<keyword evidence="6" id="KW-0449">Lipoprotein</keyword>
<dbReference type="GO" id="GO:0005509">
    <property type="term" value="F:calcium ion binding"/>
    <property type="evidence" value="ECO:0007669"/>
    <property type="project" value="InterPro"/>
</dbReference>
<dbReference type="GO" id="GO:0008047">
    <property type="term" value="F:enzyme activator activity"/>
    <property type="evidence" value="ECO:0007669"/>
    <property type="project" value="UniProtKB-ARBA"/>
</dbReference>
<dbReference type="PROSITE" id="PS50222">
    <property type="entry name" value="EF_HAND_2"/>
    <property type="match status" value="3"/>
</dbReference>
<dbReference type="GO" id="GO:0005829">
    <property type="term" value="C:cytosol"/>
    <property type="evidence" value="ECO:0007669"/>
    <property type="project" value="TreeGrafter"/>
</dbReference>
<dbReference type="OrthoDB" id="191686at2759"/>
<evidence type="ECO:0000256" key="5">
    <source>
        <dbReference type="ARBA" id="ARBA00022837"/>
    </source>
</evidence>
<feature type="domain" description="EF-hand" evidence="9">
    <location>
        <begin position="195"/>
        <end position="230"/>
    </location>
</feature>
<dbReference type="Gene3D" id="1.10.238.10">
    <property type="entry name" value="EF-hand"/>
    <property type="match status" value="1"/>
</dbReference>
<organism evidence="10 11">
    <name type="scientific">Bipolaris victoriae (strain FI3)</name>
    <name type="common">Victoria blight of oats agent</name>
    <name type="synonym">Cochliobolus victoriae</name>
    <dbReference type="NCBI Taxonomy" id="930091"/>
    <lineage>
        <taxon>Eukaryota</taxon>
        <taxon>Fungi</taxon>
        <taxon>Dikarya</taxon>
        <taxon>Ascomycota</taxon>
        <taxon>Pezizomycotina</taxon>
        <taxon>Dothideomycetes</taxon>
        <taxon>Pleosporomycetidae</taxon>
        <taxon>Pleosporales</taxon>
        <taxon>Pleosporineae</taxon>
        <taxon>Pleosporaceae</taxon>
        <taxon>Bipolaris</taxon>
    </lineage>
</organism>
<evidence type="ECO:0000256" key="6">
    <source>
        <dbReference type="ARBA" id="ARBA00023288"/>
    </source>
</evidence>
<evidence type="ECO:0000256" key="4">
    <source>
        <dbReference type="ARBA" id="ARBA00022737"/>
    </source>
</evidence>
<dbReference type="PROSITE" id="PS00018">
    <property type="entry name" value="EF_HAND_1"/>
    <property type="match status" value="3"/>
</dbReference>
<protein>
    <recommendedName>
        <fullName evidence="7">Calcium-binding protein NCS-1</fullName>
    </recommendedName>
</protein>
<keyword evidence="2" id="KW-0519">Myristate</keyword>
<evidence type="ECO:0000313" key="11">
    <source>
        <dbReference type="Proteomes" id="UP000054337"/>
    </source>
</evidence>
<feature type="compositionally biased region" description="Polar residues" evidence="8">
    <location>
        <begin position="46"/>
        <end position="55"/>
    </location>
</feature>
<evidence type="ECO:0000256" key="1">
    <source>
        <dbReference type="ARBA" id="ARBA00006049"/>
    </source>
</evidence>
<evidence type="ECO:0000256" key="2">
    <source>
        <dbReference type="ARBA" id="ARBA00022707"/>
    </source>
</evidence>
<dbReference type="InterPro" id="IPR002048">
    <property type="entry name" value="EF_hand_dom"/>
</dbReference>
<dbReference type="EMBL" id="KI968741">
    <property type="protein sequence ID" value="EUN26315.1"/>
    <property type="molecule type" value="Genomic_DNA"/>
</dbReference>
<feature type="domain" description="EF-hand" evidence="9">
    <location>
        <begin position="279"/>
        <end position="314"/>
    </location>
</feature>
<dbReference type="InterPro" id="IPR018247">
    <property type="entry name" value="EF_Hand_1_Ca_BS"/>
</dbReference>
<evidence type="ECO:0000256" key="7">
    <source>
        <dbReference type="ARBA" id="ARBA00071944"/>
    </source>
</evidence>
<dbReference type="Pfam" id="PF13499">
    <property type="entry name" value="EF-hand_7"/>
    <property type="match status" value="1"/>
</dbReference>
<evidence type="ECO:0000259" key="9">
    <source>
        <dbReference type="PROSITE" id="PS50222"/>
    </source>
</evidence>
<feature type="domain" description="EF-hand" evidence="9">
    <location>
        <begin position="231"/>
        <end position="266"/>
    </location>
</feature>
<keyword evidence="11" id="KW-1185">Reference proteome</keyword>
<dbReference type="PANTHER" id="PTHR23055:SF178">
    <property type="entry name" value="NEUROCALCIN HOMOLOG"/>
    <property type="match status" value="1"/>
</dbReference>
<dbReference type="Pfam" id="PF00036">
    <property type="entry name" value="EF-hand_1"/>
    <property type="match status" value="1"/>
</dbReference>
<evidence type="ECO:0000256" key="3">
    <source>
        <dbReference type="ARBA" id="ARBA00022723"/>
    </source>
</evidence>
<keyword evidence="5" id="KW-0106">Calcium</keyword>
<dbReference type="InterPro" id="IPR011992">
    <property type="entry name" value="EF-hand-dom_pair"/>
</dbReference>
<name>W7EKD0_BIPV3</name>
<keyword evidence="3" id="KW-0479">Metal-binding</keyword>
<dbReference type="CDD" id="cd00051">
    <property type="entry name" value="EFh"/>
    <property type="match status" value="3"/>
</dbReference>
<dbReference type="HOGENOM" id="CLU_072366_0_0_1"/>
<dbReference type="RefSeq" id="XP_014555843.1">
    <property type="nucleotide sequence ID" value="XM_014700357.1"/>
</dbReference>
<dbReference type="GeneID" id="26251867"/>
<gene>
    <name evidence="10" type="ORF">COCVIDRAFT_16663</name>
</gene>
<dbReference type="AlphaFoldDB" id="W7EKD0"/>
<evidence type="ECO:0000313" key="10">
    <source>
        <dbReference type="EMBL" id="EUN26315.1"/>
    </source>
</evidence>
<dbReference type="SMART" id="SM00054">
    <property type="entry name" value="EFh"/>
    <property type="match status" value="3"/>
</dbReference>
<accession>W7EKD0</accession>
<comment type="similarity">
    <text evidence="1">Belongs to the recoverin family.</text>
</comment>
<proteinExistence type="inferred from homology"/>
<keyword evidence="4" id="KW-0677">Repeat</keyword>
<feature type="region of interest" description="Disordered" evidence="8">
    <location>
        <begin position="1"/>
        <end position="55"/>
    </location>
</feature>
<dbReference type="FunFam" id="1.10.238.10:FF:000009">
    <property type="entry name" value="Visinin-like protein 1"/>
    <property type="match status" value="1"/>
</dbReference>
<dbReference type="PANTHER" id="PTHR23055">
    <property type="entry name" value="CALCIUM BINDING PROTEINS"/>
    <property type="match status" value="1"/>
</dbReference>
<dbReference type="GO" id="GO:0016020">
    <property type="term" value="C:membrane"/>
    <property type="evidence" value="ECO:0007669"/>
    <property type="project" value="TreeGrafter"/>
</dbReference>